<evidence type="ECO:0000256" key="7">
    <source>
        <dbReference type="SAM" id="Phobius"/>
    </source>
</evidence>
<evidence type="ECO:0000256" key="4">
    <source>
        <dbReference type="ARBA" id="ARBA00023136"/>
    </source>
</evidence>
<dbReference type="GO" id="GO:0016020">
    <property type="term" value="C:membrane"/>
    <property type="evidence" value="ECO:0007669"/>
    <property type="project" value="UniProtKB-SubCell"/>
</dbReference>
<dbReference type="RefSeq" id="XP_025548726.1">
    <property type="nucleotide sequence ID" value="XM_025697802.1"/>
</dbReference>
<evidence type="ECO:0000259" key="8">
    <source>
        <dbReference type="Pfam" id="PF20684"/>
    </source>
</evidence>
<dbReference type="VEuPathDB" id="FungiDB:BO97DRAFT_436679"/>
<comment type="subcellular location">
    <subcellularLocation>
        <location evidence="1">Membrane</location>
        <topology evidence="1">Multi-pass membrane protein</topology>
    </subcellularLocation>
</comment>
<dbReference type="InterPro" id="IPR049326">
    <property type="entry name" value="Rhodopsin_dom_fungi"/>
</dbReference>
<reference evidence="9 10" key="1">
    <citation type="submission" date="2018-02" db="EMBL/GenBank/DDBJ databases">
        <title>The genomes of Aspergillus section Nigri reveals drivers in fungal speciation.</title>
        <authorList>
            <consortium name="DOE Joint Genome Institute"/>
            <person name="Vesth T.C."/>
            <person name="Nybo J."/>
            <person name="Theobald S."/>
            <person name="Brandl J."/>
            <person name="Frisvad J.C."/>
            <person name="Nielsen K.F."/>
            <person name="Lyhne E.K."/>
            <person name="Kogle M.E."/>
            <person name="Kuo A."/>
            <person name="Riley R."/>
            <person name="Clum A."/>
            <person name="Nolan M."/>
            <person name="Lipzen A."/>
            <person name="Salamov A."/>
            <person name="Henrissat B."/>
            <person name="Wiebenga A."/>
            <person name="De vries R.P."/>
            <person name="Grigoriev I.V."/>
            <person name="Mortensen U.H."/>
            <person name="Andersen M.R."/>
            <person name="Baker S.E."/>
        </authorList>
    </citation>
    <scope>NUCLEOTIDE SEQUENCE [LARGE SCALE GENOMIC DNA]</scope>
    <source>
        <strain evidence="9 10">CBS 101889</strain>
    </source>
</reference>
<evidence type="ECO:0000256" key="1">
    <source>
        <dbReference type="ARBA" id="ARBA00004141"/>
    </source>
</evidence>
<gene>
    <name evidence="9" type="ORF">BO97DRAFT_436679</name>
</gene>
<feature type="transmembrane region" description="Helical" evidence="7">
    <location>
        <begin position="161"/>
        <end position="183"/>
    </location>
</feature>
<keyword evidence="10" id="KW-1185">Reference proteome</keyword>
<protein>
    <recommendedName>
        <fullName evidence="8">Rhodopsin domain-containing protein</fullName>
    </recommendedName>
</protein>
<evidence type="ECO:0000256" key="6">
    <source>
        <dbReference type="SAM" id="MobiDB-lite"/>
    </source>
</evidence>
<keyword evidence="3 7" id="KW-1133">Transmembrane helix</keyword>
<evidence type="ECO:0000256" key="5">
    <source>
        <dbReference type="ARBA" id="ARBA00038359"/>
    </source>
</evidence>
<dbReference type="Pfam" id="PF20684">
    <property type="entry name" value="Fung_rhodopsin"/>
    <property type="match status" value="1"/>
</dbReference>
<evidence type="ECO:0000313" key="10">
    <source>
        <dbReference type="Proteomes" id="UP000248961"/>
    </source>
</evidence>
<evidence type="ECO:0000313" key="9">
    <source>
        <dbReference type="EMBL" id="RAL09572.1"/>
    </source>
</evidence>
<dbReference type="OrthoDB" id="10017208at2759"/>
<feature type="transmembrane region" description="Helical" evidence="7">
    <location>
        <begin position="78"/>
        <end position="107"/>
    </location>
</feature>
<keyword evidence="4 7" id="KW-0472">Membrane</keyword>
<feature type="transmembrane region" description="Helical" evidence="7">
    <location>
        <begin position="38"/>
        <end position="58"/>
    </location>
</feature>
<feature type="transmembrane region" description="Helical" evidence="7">
    <location>
        <begin position="119"/>
        <end position="141"/>
    </location>
</feature>
<dbReference type="AlphaFoldDB" id="A0A395HNP2"/>
<name>A0A395HNP2_ASPHC</name>
<organism evidence="9 10">
    <name type="scientific">Aspergillus homomorphus (strain CBS 101889)</name>
    <dbReference type="NCBI Taxonomy" id="1450537"/>
    <lineage>
        <taxon>Eukaryota</taxon>
        <taxon>Fungi</taxon>
        <taxon>Dikarya</taxon>
        <taxon>Ascomycota</taxon>
        <taxon>Pezizomycotina</taxon>
        <taxon>Eurotiomycetes</taxon>
        <taxon>Eurotiomycetidae</taxon>
        <taxon>Eurotiales</taxon>
        <taxon>Aspergillaceae</taxon>
        <taxon>Aspergillus</taxon>
        <taxon>Aspergillus subgen. Circumdati</taxon>
    </lineage>
</organism>
<dbReference type="Proteomes" id="UP000248961">
    <property type="component" value="Unassembled WGS sequence"/>
</dbReference>
<dbReference type="PANTHER" id="PTHR33048">
    <property type="entry name" value="PTH11-LIKE INTEGRAL MEMBRANE PROTEIN (AFU_ORTHOLOGUE AFUA_5G11245)"/>
    <property type="match status" value="1"/>
</dbReference>
<proteinExistence type="inferred from homology"/>
<dbReference type="InterPro" id="IPR052337">
    <property type="entry name" value="SAT4-like"/>
</dbReference>
<comment type="similarity">
    <text evidence="5">Belongs to the SAT4 family.</text>
</comment>
<feature type="region of interest" description="Disordered" evidence="6">
    <location>
        <begin position="211"/>
        <end position="237"/>
    </location>
</feature>
<keyword evidence="2 7" id="KW-0812">Transmembrane</keyword>
<feature type="transmembrane region" description="Helical" evidence="7">
    <location>
        <begin position="6"/>
        <end position="26"/>
    </location>
</feature>
<evidence type="ECO:0000256" key="2">
    <source>
        <dbReference type="ARBA" id="ARBA00022692"/>
    </source>
</evidence>
<feature type="domain" description="Rhodopsin" evidence="8">
    <location>
        <begin position="89"/>
        <end position="187"/>
    </location>
</feature>
<dbReference type="GeneID" id="37202091"/>
<evidence type="ECO:0000256" key="3">
    <source>
        <dbReference type="ARBA" id="ARBA00022989"/>
    </source>
</evidence>
<dbReference type="EMBL" id="KZ824302">
    <property type="protein sequence ID" value="RAL09572.1"/>
    <property type="molecule type" value="Genomic_DNA"/>
</dbReference>
<sequence length="237" mass="26143">MAKVIITVTTILGVLAILTVILRVYVRIYSKLYLGVDDWITILALIVLCGISIIIDYIDAIATMGVIKVSLLFSTGELLAFPVPILICYVAGNSFFNLLILALLIAAVQNLQIDQSKKLFMSVIFVLGSTCMAVSLVRLYYAVQWTKETATISSIFEAPFIYNILWVLLEPLIFIVVGSILIYGPLLHNCSKKEGSTKFHEARNCPLSHFQSGKSHQHGAEKTLHPTSSSQVELLPV</sequence>
<feature type="compositionally biased region" description="Polar residues" evidence="6">
    <location>
        <begin position="225"/>
        <end position="237"/>
    </location>
</feature>
<dbReference type="PANTHER" id="PTHR33048:SF47">
    <property type="entry name" value="INTEGRAL MEMBRANE PROTEIN-RELATED"/>
    <property type="match status" value="1"/>
</dbReference>
<accession>A0A395HNP2</accession>